<feature type="transmembrane region" description="Helical" evidence="1">
    <location>
        <begin position="186"/>
        <end position="219"/>
    </location>
</feature>
<dbReference type="Proteomes" id="UP000680365">
    <property type="component" value="Unassembled WGS sequence"/>
</dbReference>
<organism evidence="3 4">
    <name type="scientific">Candidatus Vampirococcus lugosii</name>
    <dbReference type="NCBI Taxonomy" id="2789015"/>
    <lineage>
        <taxon>Bacteria</taxon>
        <taxon>Candidatus Absconditibacteriota</taxon>
        <taxon>Vampirococcus</taxon>
    </lineage>
</organism>
<dbReference type="RefSeq" id="WP_213348862.1">
    <property type="nucleotide sequence ID" value="NZ_JAEDAM010000021.1"/>
</dbReference>
<accession>A0ABS5QN65</accession>
<evidence type="ECO:0000313" key="4">
    <source>
        <dbReference type="Proteomes" id="UP000680365"/>
    </source>
</evidence>
<keyword evidence="3" id="KW-0645">Protease</keyword>
<feature type="transmembrane region" description="Helical" evidence="1">
    <location>
        <begin position="225"/>
        <end position="245"/>
    </location>
</feature>
<evidence type="ECO:0000256" key="1">
    <source>
        <dbReference type="SAM" id="Phobius"/>
    </source>
</evidence>
<keyword evidence="3" id="KW-0378">Hydrolase</keyword>
<keyword evidence="4" id="KW-1185">Reference proteome</keyword>
<dbReference type="GO" id="GO:0006508">
    <property type="term" value="P:proteolysis"/>
    <property type="evidence" value="ECO:0007669"/>
    <property type="project" value="UniProtKB-KW"/>
</dbReference>
<dbReference type="GO" id="GO:0008233">
    <property type="term" value="F:peptidase activity"/>
    <property type="evidence" value="ECO:0007669"/>
    <property type="project" value="UniProtKB-KW"/>
</dbReference>
<keyword evidence="1" id="KW-1133">Transmembrane helix</keyword>
<feature type="transmembrane region" description="Helical" evidence="1">
    <location>
        <begin position="5"/>
        <end position="25"/>
    </location>
</feature>
<gene>
    <name evidence="3" type="ORF">VAMP_36n96</name>
</gene>
<comment type="caution">
    <text evidence="3">The sequence shown here is derived from an EMBL/GenBank/DDBJ whole genome shotgun (WGS) entry which is preliminary data.</text>
</comment>
<evidence type="ECO:0000259" key="2">
    <source>
        <dbReference type="Pfam" id="PF02517"/>
    </source>
</evidence>
<feature type="domain" description="CAAX prenyl protease 2/Lysostaphin resistance protein A-like" evidence="2">
    <location>
        <begin position="152"/>
        <end position="237"/>
    </location>
</feature>
<sequence>MKKQLLGVSTFVGLYLMLNLFLKYLPTYYVELIKSFFLSLNLNFISIFIIAFLFQQIFVGIFLFIAMKVSENNIKEKFFNYIINFYKKQFVWLGFINLFKYTIGAYFLYILISGFLLFIINLIGINFPGFFGEQNVANFIGQISINNWYEHLIMFLMIAILVPLIEEIVYRGYIQKMLTEGYGKYIGIFFSAFIFTFIHFEFSVFGNLFILALILAYIYNKTKSLIYTFAFHFLVNGIAFTIIFFSDKILNEIKEGEKLYGIIFF</sequence>
<keyword evidence="1" id="KW-0812">Transmembrane</keyword>
<dbReference type="InterPro" id="IPR003675">
    <property type="entry name" value="Rce1/LyrA-like_dom"/>
</dbReference>
<name>A0ABS5QN65_9BACT</name>
<dbReference type="EMBL" id="JAEDAM010000021">
    <property type="protein sequence ID" value="MBS8121909.1"/>
    <property type="molecule type" value="Genomic_DNA"/>
</dbReference>
<feature type="transmembrane region" description="Helical" evidence="1">
    <location>
        <begin position="148"/>
        <end position="165"/>
    </location>
</feature>
<feature type="transmembrane region" description="Helical" evidence="1">
    <location>
        <begin position="106"/>
        <end position="128"/>
    </location>
</feature>
<reference evidence="3 4" key="1">
    <citation type="journal article" date="2021" name="Nat. Commun.">
        <title>Reductive evolution and unique predatory mode in the CPR bacterium Vampirococcus lugosii.</title>
        <authorList>
            <person name="Moreira D."/>
            <person name="Zivanovic Y."/>
            <person name="Lopez-Archilla A.I."/>
            <person name="Iniesto M."/>
            <person name="Lopez-Garcia P."/>
        </authorList>
    </citation>
    <scope>NUCLEOTIDE SEQUENCE [LARGE SCALE GENOMIC DNA]</scope>
    <source>
        <strain evidence="3">Chiprana</strain>
    </source>
</reference>
<dbReference type="Pfam" id="PF02517">
    <property type="entry name" value="Rce1-like"/>
    <property type="match status" value="1"/>
</dbReference>
<evidence type="ECO:0000313" key="3">
    <source>
        <dbReference type="EMBL" id="MBS8121909.1"/>
    </source>
</evidence>
<feature type="transmembrane region" description="Helical" evidence="1">
    <location>
        <begin position="45"/>
        <end position="67"/>
    </location>
</feature>
<protein>
    <submittedName>
        <fullName evidence="3">CAAX protease, self-immunity related</fullName>
    </submittedName>
</protein>
<proteinExistence type="predicted"/>
<keyword evidence="1" id="KW-0472">Membrane</keyword>